<dbReference type="PANTHER" id="PTHR31157">
    <property type="entry name" value="SCP DOMAIN-CONTAINING PROTEIN"/>
    <property type="match status" value="1"/>
</dbReference>
<dbReference type="InterPro" id="IPR014044">
    <property type="entry name" value="CAP_dom"/>
</dbReference>
<reference evidence="4" key="1">
    <citation type="journal article" date="2018" name="Genome Announc.">
        <title>Complete Genome Sequence of the Methanococcus maripaludis Type Strain JJ (DSM 2067), a Model for Selenoprotein Synthesis in Archaea.</title>
        <authorList>
            <person name="Poehlein A."/>
            <person name="Heym D."/>
            <person name="Quitzke V."/>
            <person name="Fersch J."/>
            <person name="Daniel R."/>
            <person name="Rother M."/>
        </authorList>
    </citation>
    <scope>NUCLEOTIDE SEQUENCE [LARGE SCALE GENOMIC DNA]</scope>
    <source>
        <strain evidence="4">DSM 2067</strain>
    </source>
</reference>
<feature type="region of interest" description="Disordered" evidence="1">
    <location>
        <begin position="101"/>
        <end position="222"/>
    </location>
</feature>
<sequence>MDWPFKAFTLTLITLSLLAVTSANCGFDGCESTFSNVTYQNFNENYSNLFDNNHNLFFELNSPFKNNMGYKTFEVKAYAPLKKTSSKIDLLESRYVPVTTVDTSEDNTDTSSEDNTDTSSEDNTDTSSEDNTDTSSEDNTDTSSEDNTDTSSEDNTDTSSEDNTDTSSEDNTDTSSEDNTDTSSEDNTDTSSEDNTDTSSEDNTDTSSEDNTDTSSEDYVYLPSKITQSPKTSLYIIKTTPEPVVEEPVVEEPVVEEPVVEEPVVEEPVVEEPVVEEPVVEEPVVEEPVVEEPVVEEPVVEEPVVEEPVVEEPVVEEPVVEEPVVEEPVVYKNAQIEQYILEYTNMERSSYGLEALVLDSALSQISQDHSDDMAENDYFSHVNLDGETPTDRAIAADYNVVKYLGDGYYSTGIGENIAKMPTGNVIGIGYVSDDAESIAKAIVDAWMDSDGHRANILNSQYTNIGIGVAFDGTYYIATQNFY</sequence>
<evidence type="ECO:0000259" key="2">
    <source>
        <dbReference type="Pfam" id="PF00188"/>
    </source>
</evidence>
<gene>
    <name evidence="3" type="primary">spa</name>
    <name evidence="3" type="ORF">MMJJ_14010</name>
</gene>
<dbReference type="PANTHER" id="PTHR31157:SF1">
    <property type="entry name" value="SCP DOMAIN-CONTAINING PROTEIN"/>
    <property type="match status" value="1"/>
</dbReference>
<dbReference type="CDD" id="cd05379">
    <property type="entry name" value="CAP_bacterial"/>
    <property type="match status" value="1"/>
</dbReference>
<dbReference type="SUPFAM" id="SSF55797">
    <property type="entry name" value="PR-1-like"/>
    <property type="match status" value="1"/>
</dbReference>
<dbReference type="EMBL" id="CP026606">
    <property type="protein sequence ID" value="AVB76779.1"/>
    <property type="molecule type" value="Genomic_DNA"/>
</dbReference>
<evidence type="ECO:0000313" key="4">
    <source>
        <dbReference type="Proteomes" id="UP000239462"/>
    </source>
</evidence>
<dbReference type="Pfam" id="PF00188">
    <property type="entry name" value="CAP"/>
    <property type="match status" value="1"/>
</dbReference>
<protein>
    <submittedName>
        <fullName evidence="3">Immunoglobulin G-binding protein A</fullName>
    </submittedName>
</protein>
<evidence type="ECO:0000313" key="3">
    <source>
        <dbReference type="EMBL" id="AVB76779.1"/>
    </source>
</evidence>
<proteinExistence type="predicted"/>
<dbReference type="Proteomes" id="UP000239462">
    <property type="component" value="Chromosome"/>
</dbReference>
<name>A0A2L1CBT8_METMI</name>
<organism evidence="3 4">
    <name type="scientific">Methanococcus maripaludis</name>
    <name type="common">Methanococcus deltae</name>
    <dbReference type="NCBI Taxonomy" id="39152"/>
    <lineage>
        <taxon>Archaea</taxon>
        <taxon>Methanobacteriati</taxon>
        <taxon>Methanobacteriota</taxon>
        <taxon>Methanomada group</taxon>
        <taxon>Methanococci</taxon>
        <taxon>Methanococcales</taxon>
        <taxon>Methanococcaceae</taxon>
        <taxon>Methanococcus</taxon>
    </lineage>
</organism>
<evidence type="ECO:0000256" key="1">
    <source>
        <dbReference type="SAM" id="MobiDB-lite"/>
    </source>
</evidence>
<dbReference type="AlphaFoldDB" id="A0A2L1CBT8"/>
<dbReference type="InterPro" id="IPR035940">
    <property type="entry name" value="CAP_sf"/>
</dbReference>
<feature type="compositionally biased region" description="Acidic residues" evidence="1">
    <location>
        <begin position="103"/>
        <end position="216"/>
    </location>
</feature>
<dbReference type="KEGG" id="mmad:MMJJ_14010"/>
<dbReference type="Gene3D" id="3.40.33.10">
    <property type="entry name" value="CAP"/>
    <property type="match status" value="1"/>
</dbReference>
<feature type="domain" description="SCP" evidence="2">
    <location>
        <begin position="341"/>
        <end position="481"/>
    </location>
</feature>
<accession>A0A2L1CBT8</accession>